<proteinExistence type="predicted"/>
<feature type="coiled-coil region" evidence="1">
    <location>
        <begin position="26"/>
        <end position="54"/>
    </location>
</feature>
<dbReference type="EMBL" id="JAMYWD010000034">
    <property type="protein sequence ID" value="KAJ4949920.1"/>
    <property type="molecule type" value="Genomic_DNA"/>
</dbReference>
<sequence>MGLPYVYCICSYFFLLLLLGHIHVGRKRAEEAQKAALEAEKRATKEAVEREATETRKVLADHQVVQKEANDLRLDANAEASQELKNKGLQSKQ</sequence>
<evidence type="ECO:0000313" key="4">
    <source>
        <dbReference type="Proteomes" id="UP001141806"/>
    </source>
</evidence>
<keyword evidence="2" id="KW-1133">Transmembrane helix</keyword>
<keyword evidence="1" id="KW-0175">Coiled coil</keyword>
<organism evidence="3 4">
    <name type="scientific">Protea cynaroides</name>
    <dbReference type="NCBI Taxonomy" id="273540"/>
    <lineage>
        <taxon>Eukaryota</taxon>
        <taxon>Viridiplantae</taxon>
        <taxon>Streptophyta</taxon>
        <taxon>Embryophyta</taxon>
        <taxon>Tracheophyta</taxon>
        <taxon>Spermatophyta</taxon>
        <taxon>Magnoliopsida</taxon>
        <taxon>Proteales</taxon>
        <taxon>Proteaceae</taxon>
        <taxon>Protea</taxon>
    </lineage>
</organism>
<feature type="transmembrane region" description="Helical" evidence="2">
    <location>
        <begin position="6"/>
        <end position="24"/>
    </location>
</feature>
<dbReference type="AlphaFoldDB" id="A0A9Q0GM35"/>
<dbReference type="Proteomes" id="UP001141806">
    <property type="component" value="Unassembled WGS sequence"/>
</dbReference>
<comment type="caution">
    <text evidence="3">The sequence shown here is derived from an EMBL/GenBank/DDBJ whole genome shotgun (WGS) entry which is preliminary data.</text>
</comment>
<evidence type="ECO:0000256" key="1">
    <source>
        <dbReference type="SAM" id="Coils"/>
    </source>
</evidence>
<keyword evidence="4" id="KW-1185">Reference proteome</keyword>
<keyword evidence="2" id="KW-0812">Transmembrane</keyword>
<accession>A0A9Q0GM35</accession>
<name>A0A9Q0GM35_9MAGN</name>
<reference evidence="3" key="1">
    <citation type="journal article" date="2023" name="Plant J.">
        <title>The genome of the king protea, Protea cynaroides.</title>
        <authorList>
            <person name="Chang J."/>
            <person name="Duong T.A."/>
            <person name="Schoeman C."/>
            <person name="Ma X."/>
            <person name="Roodt D."/>
            <person name="Barker N."/>
            <person name="Li Z."/>
            <person name="Van de Peer Y."/>
            <person name="Mizrachi E."/>
        </authorList>
    </citation>
    <scope>NUCLEOTIDE SEQUENCE</scope>
    <source>
        <tissue evidence="3">Young leaves</tissue>
    </source>
</reference>
<evidence type="ECO:0000256" key="2">
    <source>
        <dbReference type="SAM" id="Phobius"/>
    </source>
</evidence>
<keyword evidence="2" id="KW-0472">Membrane</keyword>
<evidence type="ECO:0000313" key="3">
    <source>
        <dbReference type="EMBL" id="KAJ4949920.1"/>
    </source>
</evidence>
<gene>
    <name evidence="3" type="ORF">NE237_000128</name>
</gene>
<protein>
    <submittedName>
        <fullName evidence="3">Uncharacterized protein</fullName>
    </submittedName>
</protein>